<dbReference type="AlphaFoldDB" id="A0A9D2VGD5"/>
<dbReference type="Gene3D" id="3.40.50.300">
    <property type="entry name" value="P-loop containing nucleotide triphosphate hydrolases"/>
    <property type="match status" value="1"/>
</dbReference>
<keyword evidence="4" id="KW-0547">Nucleotide-binding</keyword>
<dbReference type="PANTHER" id="PTHR43166:SF35">
    <property type="entry name" value="L-CYSTINE IMPORT ATP-BINDING PROTEIN TCYN"/>
    <property type="match status" value="1"/>
</dbReference>
<dbReference type="InterPro" id="IPR027417">
    <property type="entry name" value="P-loop_NTPase"/>
</dbReference>
<keyword evidence="4" id="KW-0067">ATP-binding</keyword>
<evidence type="ECO:0000313" key="4">
    <source>
        <dbReference type="EMBL" id="HJH24136.1"/>
    </source>
</evidence>
<reference evidence="4" key="2">
    <citation type="submission" date="2021-09" db="EMBL/GenBank/DDBJ databases">
        <authorList>
            <person name="Gilroy R."/>
        </authorList>
    </citation>
    <scope>NUCLEOTIDE SEQUENCE</scope>
    <source>
        <strain evidence="4">CHK175-13533</strain>
    </source>
</reference>
<organism evidence="4 5">
    <name type="scientific">Paenalcaligenes hominis</name>
    <dbReference type="NCBI Taxonomy" id="643674"/>
    <lineage>
        <taxon>Bacteria</taxon>
        <taxon>Pseudomonadati</taxon>
        <taxon>Pseudomonadota</taxon>
        <taxon>Betaproteobacteria</taxon>
        <taxon>Burkholderiales</taxon>
        <taxon>Alcaligenaceae</taxon>
        <taxon>Paenalcaligenes</taxon>
    </lineage>
</organism>
<proteinExistence type="predicted"/>
<dbReference type="SUPFAM" id="SSF52540">
    <property type="entry name" value="P-loop containing nucleoside triphosphate hydrolases"/>
    <property type="match status" value="1"/>
</dbReference>
<evidence type="ECO:0000256" key="1">
    <source>
        <dbReference type="ARBA" id="ARBA00004202"/>
    </source>
</evidence>
<sequence>DEGRTMLVVTHEMGFARNVSNELIFLHQGVIEEQGTPKDLLDTPTSPRLQQFLSGNLK</sequence>
<comment type="caution">
    <text evidence="4">The sequence shown here is derived from an EMBL/GenBank/DDBJ whole genome shotgun (WGS) entry which is preliminary data.</text>
</comment>
<gene>
    <name evidence="4" type="ORF">K8U84_06245</name>
</gene>
<feature type="region of interest" description="Disordered" evidence="3">
    <location>
        <begin position="36"/>
        <end position="58"/>
    </location>
</feature>
<feature type="non-terminal residue" evidence="4">
    <location>
        <position position="1"/>
    </location>
</feature>
<evidence type="ECO:0000256" key="2">
    <source>
        <dbReference type="ARBA" id="ARBA00022448"/>
    </source>
</evidence>
<accession>A0A9D2VGD5</accession>
<feature type="compositionally biased region" description="Polar residues" evidence="3">
    <location>
        <begin position="43"/>
        <end position="58"/>
    </location>
</feature>
<evidence type="ECO:0000256" key="3">
    <source>
        <dbReference type="SAM" id="MobiDB-lite"/>
    </source>
</evidence>
<reference evidence="4" key="1">
    <citation type="journal article" date="2021" name="PeerJ">
        <title>Extensive microbial diversity within the chicken gut microbiome revealed by metagenomics and culture.</title>
        <authorList>
            <person name="Gilroy R."/>
            <person name="Ravi A."/>
            <person name="Getino M."/>
            <person name="Pursley I."/>
            <person name="Horton D.L."/>
            <person name="Alikhan N.F."/>
            <person name="Baker D."/>
            <person name="Gharbi K."/>
            <person name="Hall N."/>
            <person name="Watson M."/>
            <person name="Adriaenssens E.M."/>
            <person name="Foster-Nyarko E."/>
            <person name="Jarju S."/>
            <person name="Secka A."/>
            <person name="Antonio M."/>
            <person name="Oren A."/>
            <person name="Chaudhuri R.R."/>
            <person name="La Ragione R."/>
            <person name="Hildebrand F."/>
            <person name="Pallen M.J."/>
        </authorList>
    </citation>
    <scope>NUCLEOTIDE SEQUENCE</scope>
    <source>
        <strain evidence="4">CHK175-13533</strain>
    </source>
</reference>
<dbReference type="Proteomes" id="UP000700248">
    <property type="component" value="Unassembled WGS sequence"/>
</dbReference>
<dbReference type="PANTHER" id="PTHR43166">
    <property type="entry name" value="AMINO ACID IMPORT ATP-BINDING PROTEIN"/>
    <property type="match status" value="1"/>
</dbReference>
<evidence type="ECO:0000313" key="5">
    <source>
        <dbReference type="Proteomes" id="UP000700248"/>
    </source>
</evidence>
<comment type="subcellular location">
    <subcellularLocation>
        <location evidence="1">Cell membrane</location>
        <topology evidence="1">Peripheral membrane protein</topology>
    </subcellularLocation>
</comment>
<dbReference type="EMBL" id="DYTQ01000073">
    <property type="protein sequence ID" value="HJH24136.1"/>
    <property type="molecule type" value="Genomic_DNA"/>
</dbReference>
<dbReference type="InterPro" id="IPR050086">
    <property type="entry name" value="MetN_ABC_transporter-like"/>
</dbReference>
<protein>
    <submittedName>
        <fullName evidence="4">Histidine/lysine/arginine/ornithine ABC transporter ATP-binding protein</fullName>
    </submittedName>
</protein>
<keyword evidence="2" id="KW-0813">Transport</keyword>
<dbReference type="GO" id="GO:0005524">
    <property type="term" value="F:ATP binding"/>
    <property type="evidence" value="ECO:0007669"/>
    <property type="project" value="UniProtKB-KW"/>
</dbReference>
<dbReference type="GO" id="GO:0005886">
    <property type="term" value="C:plasma membrane"/>
    <property type="evidence" value="ECO:0007669"/>
    <property type="project" value="UniProtKB-SubCell"/>
</dbReference>
<name>A0A9D2VGD5_9BURK</name>